<dbReference type="HOGENOM" id="CLU_009583_0_0_10"/>
<protein>
    <recommendedName>
        <fullName evidence="1">Glycosyl transferase family 1 domain-containing protein</fullName>
    </recommendedName>
</protein>
<dbReference type="InterPro" id="IPR001296">
    <property type="entry name" value="Glyco_trans_1"/>
</dbReference>
<dbReference type="RefSeq" id="WP_007846697.1">
    <property type="nucleotide sequence ID" value="NZ_JH724134.1"/>
</dbReference>
<dbReference type="CDD" id="cd03811">
    <property type="entry name" value="GT4_GT28_WabH-like"/>
    <property type="match status" value="1"/>
</dbReference>
<dbReference type="EMBL" id="AGXJ01000051">
    <property type="protein sequence ID" value="EIY32275.1"/>
    <property type="molecule type" value="Genomic_DNA"/>
</dbReference>
<dbReference type="GO" id="GO:0016757">
    <property type="term" value="F:glycosyltransferase activity"/>
    <property type="evidence" value="ECO:0007669"/>
    <property type="project" value="InterPro"/>
</dbReference>
<dbReference type="Gene3D" id="3.40.50.2000">
    <property type="entry name" value="Glycogen Phosphorylase B"/>
    <property type="match status" value="2"/>
</dbReference>
<dbReference type="PATRIC" id="fig|997876.3.peg.2898"/>
<dbReference type="AlphaFoldDB" id="I8W0V6"/>
<dbReference type="SUPFAM" id="SSF53756">
    <property type="entry name" value="UDP-Glycosyltransferase/glycogen phosphorylase"/>
    <property type="match status" value="1"/>
</dbReference>
<reference evidence="2 3" key="1">
    <citation type="submission" date="2012-02" db="EMBL/GenBank/DDBJ databases">
        <title>The Genome Sequence of Bacteroides dorei CL02T12C06.</title>
        <authorList>
            <consortium name="The Broad Institute Genome Sequencing Platform"/>
            <person name="Earl A."/>
            <person name="Ward D."/>
            <person name="Feldgarden M."/>
            <person name="Gevers D."/>
            <person name="Zitomersky N.L."/>
            <person name="Coyne M.J."/>
            <person name="Comstock L.E."/>
            <person name="Young S.K."/>
            <person name="Zeng Q."/>
            <person name="Gargeya S."/>
            <person name="Fitzgerald M."/>
            <person name="Haas B."/>
            <person name="Abouelleil A."/>
            <person name="Alvarado L."/>
            <person name="Arachchi H.M."/>
            <person name="Berlin A."/>
            <person name="Chapman S.B."/>
            <person name="Gearin G."/>
            <person name="Goldberg J."/>
            <person name="Griggs A."/>
            <person name="Gujja S."/>
            <person name="Hansen M."/>
            <person name="Heiman D."/>
            <person name="Howarth C."/>
            <person name="Larimer J."/>
            <person name="Lui A."/>
            <person name="MacDonald P.J.P."/>
            <person name="McCowen C."/>
            <person name="Montmayeur A."/>
            <person name="Murphy C."/>
            <person name="Neiman D."/>
            <person name="Pearson M."/>
            <person name="Priest M."/>
            <person name="Roberts A."/>
            <person name="Saif S."/>
            <person name="Shea T."/>
            <person name="Sisk P."/>
            <person name="Stolte C."/>
            <person name="Sykes S."/>
            <person name="Wortman J."/>
            <person name="Nusbaum C."/>
            <person name="Birren B."/>
        </authorList>
    </citation>
    <scope>NUCLEOTIDE SEQUENCE [LARGE SCALE GENOMIC DNA]</scope>
    <source>
        <strain evidence="2 3">CL02T12C06</strain>
    </source>
</reference>
<dbReference type="Proteomes" id="UP000005974">
    <property type="component" value="Unassembled WGS sequence"/>
</dbReference>
<evidence type="ECO:0000259" key="1">
    <source>
        <dbReference type="Pfam" id="PF00534"/>
    </source>
</evidence>
<evidence type="ECO:0000313" key="2">
    <source>
        <dbReference type="EMBL" id="EIY32275.1"/>
    </source>
</evidence>
<comment type="caution">
    <text evidence="2">The sequence shown here is derived from an EMBL/GenBank/DDBJ whole genome shotgun (WGS) entry which is preliminary data.</text>
</comment>
<feature type="domain" description="Glycosyl transferase family 1" evidence="1">
    <location>
        <begin position="211"/>
        <end position="366"/>
    </location>
</feature>
<dbReference type="PANTHER" id="PTHR12526">
    <property type="entry name" value="GLYCOSYLTRANSFERASE"/>
    <property type="match status" value="1"/>
</dbReference>
<name>I8W0V6_9BACT</name>
<organism evidence="2 3">
    <name type="scientific">Phocaeicola dorei CL02T12C06</name>
    <dbReference type="NCBI Taxonomy" id="997876"/>
    <lineage>
        <taxon>Bacteria</taxon>
        <taxon>Pseudomonadati</taxon>
        <taxon>Bacteroidota</taxon>
        <taxon>Bacteroidia</taxon>
        <taxon>Bacteroidales</taxon>
        <taxon>Bacteroidaceae</taxon>
        <taxon>Phocaeicola</taxon>
    </lineage>
</organism>
<accession>I8W0V6</accession>
<dbReference type="PANTHER" id="PTHR12526:SF630">
    <property type="entry name" value="GLYCOSYLTRANSFERASE"/>
    <property type="match status" value="1"/>
</dbReference>
<dbReference type="OrthoDB" id="798298at2"/>
<keyword evidence="3" id="KW-1185">Reference proteome</keyword>
<gene>
    <name evidence="2" type="ORF">HMPREF1064_02818</name>
</gene>
<dbReference type="Pfam" id="PF00534">
    <property type="entry name" value="Glycos_transf_1"/>
    <property type="match status" value="1"/>
</dbReference>
<evidence type="ECO:0000313" key="3">
    <source>
        <dbReference type="Proteomes" id="UP000005974"/>
    </source>
</evidence>
<sequence>MKKKILFIIPSLTGGGAEKVLIDILQNMDYSRYEMTLFLEFRTGPYLKDIPAPVTVHAVHGNGDVRFERTWNFFKKIHLFFLLKKLSLYGLFHKWFYKPVFTRFLKGQEFDTIISFMEGVSVKYHSYIVDKAKRNLSWVHIDLEKKHWSLVFFQNAKEELKCYRKMDNLICVSEDVKQSVENLYPSLSDKCTVVYNLIDRGKIIRLAENQHVQKKKLTICMVGRLNQQKRYDRALEAARRLKQDGYDIDFWILGQGELLPSLKRTAKEYGLEDSFLFLGFVKSPYSYMKAADIYLNTSEAEGFSLTVCEAFCLGLPVVSTATAGPKELIGQSGGGLLTGEDINSIYHGIRQMADDELLRKRCSEKALDYSNKFDVMATMEQIYRLI</sequence>
<proteinExistence type="predicted"/>